<evidence type="ECO:0000313" key="4">
    <source>
        <dbReference type="Proteomes" id="UP000637002"/>
    </source>
</evidence>
<dbReference type="Pfam" id="PF13561">
    <property type="entry name" value="adh_short_C2"/>
    <property type="match status" value="1"/>
</dbReference>
<dbReference type="PRINTS" id="PR00081">
    <property type="entry name" value="GDHRDH"/>
</dbReference>
<dbReference type="AlphaFoldDB" id="A0A916UU88"/>
<sequence>MSRLDGRTVMVVGAGAIGPGWSNGKACSATYAERGATVACVDYVLSRAEETAHLVSEAGGRAIALRADATDEDDLRAAVEATLGESGRLDVMHNNVGVGGSAGAPDQVSLEAFQREVAQNLTTAYLGIRLAAPIMREHGGGVILNTSSLLAVRFLSRPTVAYGAAKAGVEALTRSCAAAYGRDNIRVNCLRIGFSETPLAVRSIDARGLSGEEREQALDTTRRKVPLRREHGSPFDVARAAAFFASDDAGHLSGVILNIDGALECAPI</sequence>
<name>A0A916UU88_9HYPH</name>
<dbReference type="SUPFAM" id="SSF51735">
    <property type="entry name" value="NAD(P)-binding Rossmann-fold domains"/>
    <property type="match status" value="1"/>
</dbReference>
<organism evidence="3 4">
    <name type="scientific">Chelatococcus reniformis</name>
    <dbReference type="NCBI Taxonomy" id="1494448"/>
    <lineage>
        <taxon>Bacteria</taxon>
        <taxon>Pseudomonadati</taxon>
        <taxon>Pseudomonadota</taxon>
        <taxon>Alphaproteobacteria</taxon>
        <taxon>Hyphomicrobiales</taxon>
        <taxon>Chelatococcaceae</taxon>
        <taxon>Chelatococcus</taxon>
    </lineage>
</organism>
<dbReference type="CDD" id="cd05233">
    <property type="entry name" value="SDR_c"/>
    <property type="match status" value="1"/>
</dbReference>
<dbReference type="PANTHER" id="PTHR24321">
    <property type="entry name" value="DEHYDROGENASES, SHORT CHAIN"/>
    <property type="match status" value="1"/>
</dbReference>
<dbReference type="Gene3D" id="3.40.50.720">
    <property type="entry name" value="NAD(P)-binding Rossmann-like Domain"/>
    <property type="match status" value="1"/>
</dbReference>
<accession>A0A916UU88</accession>
<dbReference type="InterPro" id="IPR002347">
    <property type="entry name" value="SDR_fam"/>
</dbReference>
<dbReference type="FunFam" id="3.40.50.720:FF:000084">
    <property type="entry name" value="Short-chain dehydrogenase reductase"/>
    <property type="match status" value="1"/>
</dbReference>
<dbReference type="PANTHER" id="PTHR24321:SF15">
    <property type="entry name" value="OXIDOREDUCTASE UCPA"/>
    <property type="match status" value="1"/>
</dbReference>
<evidence type="ECO:0000256" key="2">
    <source>
        <dbReference type="ARBA" id="ARBA00023002"/>
    </source>
</evidence>
<dbReference type="PRINTS" id="PR00080">
    <property type="entry name" value="SDRFAMILY"/>
</dbReference>
<comment type="caution">
    <text evidence="3">The sequence shown here is derived from an EMBL/GenBank/DDBJ whole genome shotgun (WGS) entry which is preliminary data.</text>
</comment>
<evidence type="ECO:0000313" key="3">
    <source>
        <dbReference type="EMBL" id="GGC88064.1"/>
    </source>
</evidence>
<keyword evidence="4" id="KW-1185">Reference proteome</keyword>
<dbReference type="Proteomes" id="UP000637002">
    <property type="component" value="Unassembled WGS sequence"/>
</dbReference>
<dbReference type="InterPro" id="IPR036291">
    <property type="entry name" value="NAD(P)-bd_dom_sf"/>
</dbReference>
<reference evidence="3" key="1">
    <citation type="journal article" date="2014" name="Int. J. Syst. Evol. Microbiol.">
        <title>Complete genome sequence of Corynebacterium casei LMG S-19264T (=DSM 44701T), isolated from a smear-ripened cheese.</title>
        <authorList>
            <consortium name="US DOE Joint Genome Institute (JGI-PGF)"/>
            <person name="Walter F."/>
            <person name="Albersmeier A."/>
            <person name="Kalinowski J."/>
            <person name="Ruckert C."/>
        </authorList>
    </citation>
    <scope>NUCLEOTIDE SEQUENCE</scope>
    <source>
        <strain evidence="3">CGMCC 1.12919</strain>
    </source>
</reference>
<proteinExistence type="inferred from homology"/>
<evidence type="ECO:0000256" key="1">
    <source>
        <dbReference type="ARBA" id="ARBA00006484"/>
    </source>
</evidence>
<comment type="similarity">
    <text evidence="1">Belongs to the short-chain dehydrogenases/reductases (SDR) family.</text>
</comment>
<reference evidence="3" key="2">
    <citation type="submission" date="2020-09" db="EMBL/GenBank/DDBJ databases">
        <authorList>
            <person name="Sun Q."/>
            <person name="Zhou Y."/>
        </authorList>
    </citation>
    <scope>NUCLEOTIDE SEQUENCE</scope>
    <source>
        <strain evidence="3">CGMCC 1.12919</strain>
    </source>
</reference>
<dbReference type="EMBL" id="BMGG01000010">
    <property type="protein sequence ID" value="GGC88064.1"/>
    <property type="molecule type" value="Genomic_DNA"/>
</dbReference>
<protein>
    <submittedName>
        <fullName evidence="3">Dehydrogenase</fullName>
    </submittedName>
</protein>
<dbReference type="GO" id="GO:0016491">
    <property type="term" value="F:oxidoreductase activity"/>
    <property type="evidence" value="ECO:0007669"/>
    <property type="project" value="UniProtKB-KW"/>
</dbReference>
<keyword evidence="2" id="KW-0560">Oxidoreductase</keyword>
<dbReference type="RefSeq" id="WP_210324589.1">
    <property type="nucleotide sequence ID" value="NZ_BMGG01000010.1"/>
</dbReference>
<gene>
    <name evidence="3" type="ORF">GCM10010994_52530</name>
</gene>